<feature type="transmembrane region" description="Helical" evidence="1">
    <location>
        <begin position="78"/>
        <end position="98"/>
    </location>
</feature>
<evidence type="ECO:0000313" key="2">
    <source>
        <dbReference type="EMBL" id="CAE7419667.1"/>
    </source>
</evidence>
<proteinExistence type="predicted"/>
<gene>
    <name evidence="2" type="ORF">SNEC2469_LOCUS11523</name>
</gene>
<evidence type="ECO:0008006" key="4">
    <source>
        <dbReference type="Google" id="ProtNLM"/>
    </source>
</evidence>
<dbReference type="AlphaFoldDB" id="A0A812R3U5"/>
<reference evidence="2" key="1">
    <citation type="submission" date="2021-02" db="EMBL/GenBank/DDBJ databases">
        <authorList>
            <person name="Dougan E. K."/>
            <person name="Rhodes N."/>
            <person name="Thang M."/>
            <person name="Chan C."/>
        </authorList>
    </citation>
    <scope>NUCLEOTIDE SEQUENCE</scope>
</reference>
<dbReference type="OrthoDB" id="294541at2759"/>
<keyword evidence="1" id="KW-1133">Transmembrane helix</keyword>
<evidence type="ECO:0000256" key="1">
    <source>
        <dbReference type="SAM" id="Phobius"/>
    </source>
</evidence>
<accession>A0A812R3U5</accession>
<name>A0A812R3U5_9DINO</name>
<evidence type="ECO:0000313" key="3">
    <source>
        <dbReference type="Proteomes" id="UP000601435"/>
    </source>
</evidence>
<feature type="transmembrane region" description="Helical" evidence="1">
    <location>
        <begin position="23"/>
        <end position="45"/>
    </location>
</feature>
<keyword evidence="1" id="KW-0472">Membrane</keyword>
<dbReference type="EMBL" id="CAJNJA010018297">
    <property type="protein sequence ID" value="CAE7419667.1"/>
    <property type="molecule type" value="Genomic_DNA"/>
</dbReference>
<comment type="caution">
    <text evidence="2">The sequence shown here is derived from an EMBL/GenBank/DDBJ whole genome shotgun (WGS) entry which is preliminary data.</text>
</comment>
<feature type="transmembrane region" description="Helical" evidence="1">
    <location>
        <begin position="110"/>
        <end position="130"/>
    </location>
</feature>
<protein>
    <recommendedName>
        <fullName evidence="4">Amino acid transporter transmembrane domain-containing protein</fullName>
    </recommendedName>
</protein>
<dbReference type="PANTHER" id="PTHR16189:SF3">
    <property type="entry name" value="AMINO ACID TRANSPORTER TRANSMEMBRANE DOMAIN-CONTAINING PROTEIN"/>
    <property type="match status" value="1"/>
</dbReference>
<organism evidence="2 3">
    <name type="scientific">Symbiodinium necroappetens</name>
    <dbReference type="NCBI Taxonomy" id="1628268"/>
    <lineage>
        <taxon>Eukaryota</taxon>
        <taxon>Sar</taxon>
        <taxon>Alveolata</taxon>
        <taxon>Dinophyceae</taxon>
        <taxon>Suessiales</taxon>
        <taxon>Symbiodiniaceae</taxon>
        <taxon>Symbiodinium</taxon>
    </lineage>
</organism>
<feature type="non-terminal residue" evidence="2">
    <location>
        <position position="151"/>
    </location>
</feature>
<keyword evidence="1" id="KW-0812">Transmembrane</keyword>
<dbReference type="PANTHER" id="PTHR16189">
    <property type="entry name" value="TRANSMEMBRANE PROTEIN 104-RELATED"/>
    <property type="match status" value="1"/>
</dbReference>
<keyword evidence="3" id="KW-1185">Reference proteome</keyword>
<sequence>MFVSTLPSWVCEKNPNVRPMRTITLVMMVATVAYILVGLLGGMAFEPFFNTSNTLLSELQHIAPEAPKVLRIVAKSTIQAYSISANLASIPIFCILMRYNLQDGVGITRFWASAIANLAPFVLAIAFYSGKGFQTAVNLSGTFVSALVNLI</sequence>
<dbReference type="Proteomes" id="UP000601435">
    <property type="component" value="Unassembled WGS sequence"/>
</dbReference>